<keyword evidence="1" id="KW-0812">Transmembrane</keyword>
<keyword evidence="1" id="KW-1133">Transmembrane helix</keyword>
<dbReference type="SMART" id="SM00034">
    <property type="entry name" value="CLECT"/>
    <property type="match status" value="2"/>
</dbReference>
<dbReference type="SUPFAM" id="SSF56436">
    <property type="entry name" value="C-type lectin-like"/>
    <property type="match status" value="2"/>
</dbReference>
<dbReference type="InterPro" id="IPR016186">
    <property type="entry name" value="C-type_lectin-like/link_sf"/>
</dbReference>
<name>A0AAD9IZE2_9ANNE</name>
<dbReference type="EMBL" id="JAODUP010000844">
    <property type="protein sequence ID" value="KAK2143406.1"/>
    <property type="molecule type" value="Genomic_DNA"/>
</dbReference>
<evidence type="ECO:0000256" key="2">
    <source>
        <dbReference type="SAM" id="SignalP"/>
    </source>
</evidence>
<evidence type="ECO:0000259" key="3">
    <source>
        <dbReference type="PROSITE" id="PS50041"/>
    </source>
</evidence>
<sequence>MFVGHVLIIICCCVLSSNCQHIIKTVCEGSSCYYLYEGDPSYLTWDQSLEACNKDGLEMGRIESSQTQNVIERLLQDLPRYTLRQIWIGGRRSTDDKLRYMNGSEFNKKMNIPSQTVSYCLYVKICEGLAPEYHDDNCDEKTSSLRLLCQYDQSKTDRCSSSDSHFGDKCYRKTKYDGQEPNRIDWYNGETYCSQSDIQGDIAYSYLDDDTLINDIINFVDGSKVCVQLWLGVRKRIWFWMTGSKSNGDKQPINYFNWHNNIEIDSSDDDCIYIDRDKGNKWFIQSCTGSHRKYFICMNIIIILIIITVISVTGVIILVVYCIHLRRKLHEAKRNNSRNNDVTTGTVILETPALSISDDVTHISTQIQQDIQDIQYEVIDGGREKRQNTEMSSDFVNIQRDTESDPYEKPSTYINMVDRPNVYQSLNNN</sequence>
<keyword evidence="5" id="KW-1185">Reference proteome</keyword>
<evidence type="ECO:0000313" key="5">
    <source>
        <dbReference type="Proteomes" id="UP001208570"/>
    </source>
</evidence>
<feature type="domain" description="C-type lectin" evidence="3">
    <location>
        <begin position="166"/>
        <end position="287"/>
    </location>
</feature>
<dbReference type="Pfam" id="PF00059">
    <property type="entry name" value="Lectin_C"/>
    <property type="match status" value="2"/>
</dbReference>
<protein>
    <recommendedName>
        <fullName evidence="3">C-type lectin domain-containing protein</fullName>
    </recommendedName>
</protein>
<dbReference type="InterPro" id="IPR051004">
    <property type="entry name" value="DC-SIGN_domain-containing"/>
</dbReference>
<dbReference type="PROSITE" id="PS50041">
    <property type="entry name" value="C_TYPE_LECTIN_2"/>
    <property type="match status" value="2"/>
</dbReference>
<dbReference type="InterPro" id="IPR001304">
    <property type="entry name" value="C-type_lectin-like"/>
</dbReference>
<feature type="domain" description="C-type lectin" evidence="3">
    <location>
        <begin position="28"/>
        <end position="141"/>
    </location>
</feature>
<feature type="chain" id="PRO_5042262793" description="C-type lectin domain-containing protein" evidence="2">
    <location>
        <begin position="20"/>
        <end position="429"/>
    </location>
</feature>
<keyword evidence="1" id="KW-0472">Membrane</keyword>
<reference evidence="4" key="1">
    <citation type="journal article" date="2023" name="Mol. Biol. Evol.">
        <title>Third-Generation Sequencing Reveals the Adaptive Role of the Epigenome in Three Deep-Sea Polychaetes.</title>
        <authorList>
            <person name="Perez M."/>
            <person name="Aroh O."/>
            <person name="Sun Y."/>
            <person name="Lan Y."/>
            <person name="Juniper S.K."/>
            <person name="Young C.R."/>
            <person name="Angers B."/>
            <person name="Qian P.Y."/>
        </authorList>
    </citation>
    <scope>NUCLEOTIDE SEQUENCE</scope>
    <source>
        <strain evidence="4">P08H-3</strain>
    </source>
</reference>
<dbReference type="PANTHER" id="PTHR22802">
    <property type="entry name" value="C-TYPE LECTIN SUPERFAMILY MEMBER"/>
    <property type="match status" value="1"/>
</dbReference>
<feature type="transmembrane region" description="Helical" evidence="1">
    <location>
        <begin position="300"/>
        <end position="323"/>
    </location>
</feature>
<dbReference type="InterPro" id="IPR016187">
    <property type="entry name" value="CTDL_fold"/>
</dbReference>
<accession>A0AAD9IZE2</accession>
<evidence type="ECO:0000313" key="4">
    <source>
        <dbReference type="EMBL" id="KAK2143406.1"/>
    </source>
</evidence>
<dbReference type="AlphaFoldDB" id="A0AAD9IZE2"/>
<dbReference type="Proteomes" id="UP001208570">
    <property type="component" value="Unassembled WGS sequence"/>
</dbReference>
<feature type="signal peptide" evidence="2">
    <location>
        <begin position="1"/>
        <end position="19"/>
    </location>
</feature>
<gene>
    <name evidence="4" type="ORF">LSH36_844g00095</name>
</gene>
<proteinExistence type="predicted"/>
<organism evidence="4 5">
    <name type="scientific">Paralvinella palmiformis</name>
    <dbReference type="NCBI Taxonomy" id="53620"/>
    <lineage>
        <taxon>Eukaryota</taxon>
        <taxon>Metazoa</taxon>
        <taxon>Spiralia</taxon>
        <taxon>Lophotrochozoa</taxon>
        <taxon>Annelida</taxon>
        <taxon>Polychaeta</taxon>
        <taxon>Sedentaria</taxon>
        <taxon>Canalipalpata</taxon>
        <taxon>Terebellida</taxon>
        <taxon>Terebelliformia</taxon>
        <taxon>Alvinellidae</taxon>
        <taxon>Paralvinella</taxon>
    </lineage>
</organism>
<comment type="caution">
    <text evidence="4">The sequence shown here is derived from an EMBL/GenBank/DDBJ whole genome shotgun (WGS) entry which is preliminary data.</text>
</comment>
<evidence type="ECO:0000256" key="1">
    <source>
        <dbReference type="SAM" id="Phobius"/>
    </source>
</evidence>
<dbReference type="CDD" id="cd00037">
    <property type="entry name" value="CLECT"/>
    <property type="match status" value="2"/>
</dbReference>
<dbReference type="Gene3D" id="3.10.100.10">
    <property type="entry name" value="Mannose-Binding Protein A, subunit A"/>
    <property type="match status" value="2"/>
</dbReference>
<dbReference type="PANTHER" id="PTHR22802:SF456">
    <property type="entry name" value="FI01427P"/>
    <property type="match status" value="1"/>
</dbReference>
<keyword evidence="2" id="KW-0732">Signal</keyword>